<name>A0A4Q1D9S2_9BACT</name>
<comment type="caution">
    <text evidence="1">The sequence shown here is derived from an EMBL/GenBank/DDBJ whole genome shotgun (WGS) entry which is preliminary data.</text>
</comment>
<accession>A0A4Q1D9S2</accession>
<organism evidence="1 2">
    <name type="scientific">Filimonas effusa</name>
    <dbReference type="NCBI Taxonomy" id="2508721"/>
    <lineage>
        <taxon>Bacteria</taxon>
        <taxon>Pseudomonadati</taxon>
        <taxon>Bacteroidota</taxon>
        <taxon>Chitinophagia</taxon>
        <taxon>Chitinophagales</taxon>
        <taxon>Chitinophagaceae</taxon>
        <taxon>Filimonas</taxon>
    </lineage>
</organism>
<gene>
    <name evidence="1" type="ORF">ESB13_03935</name>
</gene>
<dbReference type="OrthoDB" id="1348187at2"/>
<evidence type="ECO:0000313" key="1">
    <source>
        <dbReference type="EMBL" id="RXK85970.1"/>
    </source>
</evidence>
<dbReference type="RefSeq" id="WP_129001721.1">
    <property type="nucleotide sequence ID" value="NZ_SDHZ01000001.1"/>
</dbReference>
<sequence length="217" mass="22911">MFPLPIKVKNVKLYPYINWPGGGVGPAILPVIEGASGVYSVGSLFTNVLYSLSLHNGKQSGHLSVHDTYMAIGETEAGIPFTSHWMYCLKTGEEPSFGLTINAFYVPYNYLPGAVAAPPHFNLAPLTDITVSQLFAPPAVGQYALITKGTGNIIATKTGTPNQIGVEVTGGERSGVFYAGSQNIIITGKNTEGDLVTIGSLTCSNPGHPAVFLQQLL</sequence>
<proteinExistence type="predicted"/>
<dbReference type="Proteomes" id="UP000290545">
    <property type="component" value="Unassembled WGS sequence"/>
</dbReference>
<dbReference type="AlphaFoldDB" id="A0A4Q1D9S2"/>
<evidence type="ECO:0000313" key="2">
    <source>
        <dbReference type="Proteomes" id="UP000290545"/>
    </source>
</evidence>
<dbReference type="EMBL" id="SDHZ01000001">
    <property type="protein sequence ID" value="RXK85970.1"/>
    <property type="molecule type" value="Genomic_DNA"/>
</dbReference>
<keyword evidence="2" id="KW-1185">Reference proteome</keyword>
<protein>
    <submittedName>
        <fullName evidence="1">Uncharacterized protein</fullName>
    </submittedName>
</protein>
<reference evidence="1 2" key="1">
    <citation type="submission" date="2019-01" db="EMBL/GenBank/DDBJ databases">
        <title>Filimonas sp. strain TTM-71.</title>
        <authorList>
            <person name="Chen W.-M."/>
        </authorList>
    </citation>
    <scope>NUCLEOTIDE SEQUENCE [LARGE SCALE GENOMIC DNA]</scope>
    <source>
        <strain evidence="1 2">TTM-71</strain>
    </source>
</reference>